<gene>
    <name evidence="1" type="ORF">ACE1CC_17010</name>
</gene>
<accession>A0ABV4X6Z0</accession>
<reference evidence="1 2" key="1">
    <citation type="submission" date="2024-09" db="EMBL/GenBank/DDBJ databases">
        <title>Floridaenema gen nov. (Aerosakkonemataceae, Aerosakkonematales ord. nov., Cyanobacteria) from benthic tropical and subtropical fresh waters, with the description of four new species.</title>
        <authorList>
            <person name="Moretto J.A."/>
            <person name="Berthold D.E."/>
            <person name="Lefler F.W."/>
            <person name="Huang I.-S."/>
            <person name="Laughinghouse H. IV."/>
        </authorList>
    </citation>
    <scope>NUCLEOTIDE SEQUENCE [LARGE SCALE GENOMIC DNA]</scope>
    <source>
        <strain evidence="1 2">BLCC-F46</strain>
    </source>
</reference>
<evidence type="ECO:0000313" key="1">
    <source>
        <dbReference type="EMBL" id="MFB2878552.1"/>
    </source>
</evidence>
<name>A0ABV4X6Z0_9CYAN</name>
<proteinExistence type="predicted"/>
<organism evidence="1 2">
    <name type="scientific">Floridaenema aerugineum BLCC-F46</name>
    <dbReference type="NCBI Taxonomy" id="3153654"/>
    <lineage>
        <taxon>Bacteria</taxon>
        <taxon>Bacillati</taxon>
        <taxon>Cyanobacteriota</taxon>
        <taxon>Cyanophyceae</taxon>
        <taxon>Oscillatoriophycideae</taxon>
        <taxon>Aerosakkonematales</taxon>
        <taxon>Aerosakkonemataceae</taxon>
        <taxon>Floridanema</taxon>
        <taxon>Floridanema aerugineum</taxon>
    </lineage>
</organism>
<evidence type="ECO:0000313" key="2">
    <source>
        <dbReference type="Proteomes" id="UP001576774"/>
    </source>
</evidence>
<sequence length="79" mass="8856">MKFYNTHGLESRGADVTVDENLSPPGSKLQVLYRADWTDEQLKQPPTDEFIPVEQTPEGRAYVRLSLPPAGMVILGVER</sequence>
<comment type="caution">
    <text evidence="1">The sequence shown here is derived from an EMBL/GenBank/DDBJ whole genome shotgun (WGS) entry which is preliminary data.</text>
</comment>
<keyword evidence="2" id="KW-1185">Reference proteome</keyword>
<protein>
    <submittedName>
        <fullName evidence="1">Uncharacterized protein</fullName>
    </submittedName>
</protein>
<dbReference type="EMBL" id="JBHFNQ010000128">
    <property type="protein sequence ID" value="MFB2878552.1"/>
    <property type="molecule type" value="Genomic_DNA"/>
</dbReference>
<dbReference type="RefSeq" id="WP_413271622.1">
    <property type="nucleotide sequence ID" value="NZ_JBHFNQ010000128.1"/>
</dbReference>
<dbReference type="Proteomes" id="UP001576774">
    <property type="component" value="Unassembled WGS sequence"/>
</dbReference>